<feature type="transmembrane region" description="Helical" evidence="5">
    <location>
        <begin position="84"/>
        <end position="103"/>
    </location>
</feature>
<keyword evidence="7" id="KW-1185">Reference proteome</keyword>
<dbReference type="OrthoDB" id="3026777at2759"/>
<evidence type="ECO:0000313" key="6">
    <source>
        <dbReference type="EMBL" id="KAF4510312.1"/>
    </source>
</evidence>
<evidence type="ECO:0000313" key="7">
    <source>
        <dbReference type="Proteomes" id="UP000557566"/>
    </source>
</evidence>
<keyword evidence="4 5" id="KW-0472">Membrane</keyword>
<name>A0A8H4PTT0_9HYPO</name>
<evidence type="ECO:0000256" key="4">
    <source>
        <dbReference type="ARBA" id="ARBA00023136"/>
    </source>
</evidence>
<evidence type="ECO:0000256" key="3">
    <source>
        <dbReference type="ARBA" id="ARBA00022989"/>
    </source>
</evidence>
<proteinExistence type="predicted"/>
<protein>
    <recommendedName>
        <fullName evidence="8">Major facilitator superfamily transporter</fullName>
    </recommendedName>
</protein>
<dbReference type="Pfam" id="PF07690">
    <property type="entry name" value="MFS_1"/>
    <property type="match status" value="1"/>
</dbReference>
<dbReference type="EMBL" id="JAAVMX010000003">
    <property type="protein sequence ID" value="KAF4510312.1"/>
    <property type="molecule type" value="Genomic_DNA"/>
</dbReference>
<feature type="transmembrane region" description="Helical" evidence="5">
    <location>
        <begin position="207"/>
        <end position="227"/>
    </location>
</feature>
<keyword evidence="3 5" id="KW-1133">Transmembrane helix</keyword>
<dbReference type="PANTHER" id="PTHR23507">
    <property type="entry name" value="ZGC:174356"/>
    <property type="match status" value="1"/>
</dbReference>
<comment type="caution">
    <text evidence="6">The sequence shown here is derived from an EMBL/GenBank/DDBJ whole genome shotgun (WGS) entry which is preliminary data.</text>
</comment>
<feature type="transmembrane region" description="Helical" evidence="5">
    <location>
        <begin position="274"/>
        <end position="299"/>
    </location>
</feature>
<keyword evidence="2 5" id="KW-0812">Transmembrane</keyword>
<evidence type="ECO:0000256" key="1">
    <source>
        <dbReference type="ARBA" id="ARBA00004141"/>
    </source>
</evidence>
<feature type="transmembrane region" description="Helical" evidence="5">
    <location>
        <begin position="446"/>
        <end position="467"/>
    </location>
</feature>
<organism evidence="6 7">
    <name type="scientific">Ophiocordyceps sinensis</name>
    <dbReference type="NCBI Taxonomy" id="72228"/>
    <lineage>
        <taxon>Eukaryota</taxon>
        <taxon>Fungi</taxon>
        <taxon>Dikarya</taxon>
        <taxon>Ascomycota</taxon>
        <taxon>Pezizomycotina</taxon>
        <taxon>Sordariomycetes</taxon>
        <taxon>Hypocreomycetidae</taxon>
        <taxon>Hypocreales</taxon>
        <taxon>Ophiocordycipitaceae</taxon>
        <taxon>Ophiocordyceps</taxon>
    </lineage>
</organism>
<dbReference type="PANTHER" id="PTHR23507:SF1">
    <property type="entry name" value="FI18259P1-RELATED"/>
    <property type="match status" value="1"/>
</dbReference>
<feature type="transmembrane region" description="Helical" evidence="5">
    <location>
        <begin position="411"/>
        <end position="434"/>
    </location>
</feature>
<dbReference type="InterPro" id="IPR036259">
    <property type="entry name" value="MFS_trans_sf"/>
</dbReference>
<dbReference type="Proteomes" id="UP000557566">
    <property type="component" value="Unassembled WGS sequence"/>
</dbReference>
<evidence type="ECO:0000256" key="5">
    <source>
        <dbReference type="SAM" id="Phobius"/>
    </source>
</evidence>
<feature type="transmembrane region" description="Helical" evidence="5">
    <location>
        <begin position="144"/>
        <end position="166"/>
    </location>
</feature>
<feature type="transmembrane region" description="Helical" evidence="5">
    <location>
        <begin position="20"/>
        <end position="40"/>
    </location>
</feature>
<reference evidence="6 7" key="1">
    <citation type="journal article" date="2020" name="Genome Biol. Evol.">
        <title>A new high-quality draft genome assembly of the Chinese cordyceps Ophiocordyceps sinensis.</title>
        <authorList>
            <person name="Shu R."/>
            <person name="Zhang J."/>
            <person name="Meng Q."/>
            <person name="Zhang H."/>
            <person name="Zhou G."/>
            <person name="Li M."/>
            <person name="Wu P."/>
            <person name="Zhao Y."/>
            <person name="Chen C."/>
            <person name="Qin Q."/>
        </authorList>
    </citation>
    <scope>NUCLEOTIDE SEQUENCE [LARGE SCALE GENOMIC DNA]</scope>
    <source>
        <strain evidence="6 7">IOZ07</strain>
    </source>
</reference>
<feature type="transmembrane region" description="Helical" evidence="5">
    <location>
        <begin position="112"/>
        <end position="132"/>
    </location>
</feature>
<dbReference type="GO" id="GO:0016020">
    <property type="term" value="C:membrane"/>
    <property type="evidence" value="ECO:0007669"/>
    <property type="project" value="UniProtKB-SubCell"/>
</dbReference>
<gene>
    <name evidence="6" type="ORF">G6O67_002210</name>
</gene>
<dbReference type="GO" id="GO:0022857">
    <property type="term" value="F:transmembrane transporter activity"/>
    <property type="evidence" value="ECO:0007669"/>
    <property type="project" value="InterPro"/>
</dbReference>
<sequence length="499" mass="52356">MEETAPLLGRSFRGRKPQTVVLLLSLVVFITSCSDSLSAVPSTRLLEDAICRRFTVRNATPSPMDERACKADAVQSELAYLKGLLDALEAAVGLLVAFPYAALSDNIGRKPILLLFVTGYFLSSAWTALVLYRSDVLPPHAILVSSVFFLIGGGRCVVVSALHSAVSDVTTDDDRTSGFLAIMFGNLAGSFIGPAVSSGLMQVTSPWVPYLVGFGLMPLGAAVLLFVPETSSPRKLDADKQGPVDDTTTSMLSGHLVHCVRPLKDSVDLMRQPALAVLLVTFLAPMPMMAAASQFLVQYVSKRFEWSLATAGYLLSLRGTVNMVLLLVILPRLSTALMSRATAKAPSGAAKDCILARSSAVALTLGCLLMASDSIYVVVGGLVVNTLGAGLAAVCRSLAASLVSPQHTAKLQTLIGIVESLGSLFAGPALAAMLSAGMRSGGAWMGLPYLGLAAFLSVTTLLPLFFVRFPAGPPPEDVFACVRGGCCSLEAHCPVHAPP</sequence>
<feature type="transmembrane region" description="Helical" evidence="5">
    <location>
        <begin position="311"/>
        <end position="333"/>
    </location>
</feature>
<feature type="transmembrane region" description="Helical" evidence="5">
    <location>
        <begin position="178"/>
        <end position="201"/>
    </location>
</feature>
<dbReference type="Gene3D" id="1.20.1250.20">
    <property type="entry name" value="MFS general substrate transporter like domains"/>
    <property type="match status" value="1"/>
</dbReference>
<dbReference type="InterPro" id="IPR011701">
    <property type="entry name" value="MFS"/>
</dbReference>
<accession>A0A8H4PTT0</accession>
<evidence type="ECO:0000256" key="2">
    <source>
        <dbReference type="ARBA" id="ARBA00022692"/>
    </source>
</evidence>
<evidence type="ECO:0008006" key="8">
    <source>
        <dbReference type="Google" id="ProtNLM"/>
    </source>
</evidence>
<feature type="transmembrane region" description="Helical" evidence="5">
    <location>
        <begin position="377"/>
        <end position="399"/>
    </location>
</feature>
<dbReference type="AlphaFoldDB" id="A0A8H4PTT0"/>
<comment type="subcellular location">
    <subcellularLocation>
        <location evidence="1">Membrane</location>
        <topology evidence="1">Multi-pass membrane protein</topology>
    </subcellularLocation>
</comment>
<dbReference type="SUPFAM" id="SSF103473">
    <property type="entry name" value="MFS general substrate transporter"/>
    <property type="match status" value="1"/>
</dbReference>